<proteinExistence type="predicted"/>
<accession>A0AAV2MAX2</accession>
<evidence type="ECO:0000256" key="1">
    <source>
        <dbReference type="SAM" id="Phobius"/>
    </source>
</evidence>
<name>A0AAV2MAX2_KNICA</name>
<evidence type="ECO:0000313" key="3">
    <source>
        <dbReference type="Proteomes" id="UP001497482"/>
    </source>
</evidence>
<sequence>MGYGYVQHQSVLNGCFTFLLWSFYKSTNIPPKRKKRSVPSCGLTADVYNNYPEDLGAALSRKPLDFNAEPPWDPS</sequence>
<keyword evidence="1" id="KW-0812">Transmembrane</keyword>
<keyword evidence="1" id="KW-0472">Membrane</keyword>
<keyword evidence="1" id="KW-1133">Transmembrane helix</keyword>
<dbReference type="Proteomes" id="UP001497482">
    <property type="component" value="Chromosome 7"/>
</dbReference>
<protein>
    <submittedName>
        <fullName evidence="2">Uncharacterized protein</fullName>
    </submittedName>
</protein>
<reference evidence="2 3" key="1">
    <citation type="submission" date="2024-04" db="EMBL/GenBank/DDBJ databases">
        <authorList>
            <person name="Waldvogel A.-M."/>
            <person name="Schoenle A."/>
        </authorList>
    </citation>
    <scope>NUCLEOTIDE SEQUENCE [LARGE SCALE GENOMIC DNA]</scope>
</reference>
<dbReference type="AlphaFoldDB" id="A0AAV2MAX2"/>
<organism evidence="2 3">
    <name type="scientific">Knipowitschia caucasica</name>
    <name type="common">Caucasian dwarf goby</name>
    <name type="synonym">Pomatoschistus caucasicus</name>
    <dbReference type="NCBI Taxonomy" id="637954"/>
    <lineage>
        <taxon>Eukaryota</taxon>
        <taxon>Metazoa</taxon>
        <taxon>Chordata</taxon>
        <taxon>Craniata</taxon>
        <taxon>Vertebrata</taxon>
        <taxon>Euteleostomi</taxon>
        <taxon>Actinopterygii</taxon>
        <taxon>Neopterygii</taxon>
        <taxon>Teleostei</taxon>
        <taxon>Neoteleostei</taxon>
        <taxon>Acanthomorphata</taxon>
        <taxon>Gobiaria</taxon>
        <taxon>Gobiiformes</taxon>
        <taxon>Gobioidei</taxon>
        <taxon>Gobiidae</taxon>
        <taxon>Gobiinae</taxon>
        <taxon>Knipowitschia</taxon>
    </lineage>
</organism>
<keyword evidence="3" id="KW-1185">Reference proteome</keyword>
<gene>
    <name evidence="2" type="ORF">KC01_LOCUS37130</name>
</gene>
<feature type="transmembrane region" description="Helical" evidence="1">
    <location>
        <begin position="6"/>
        <end position="24"/>
    </location>
</feature>
<evidence type="ECO:0000313" key="2">
    <source>
        <dbReference type="EMBL" id="CAL1610526.1"/>
    </source>
</evidence>
<dbReference type="EMBL" id="OZ035829">
    <property type="protein sequence ID" value="CAL1610526.1"/>
    <property type="molecule type" value="Genomic_DNA"/>
</dbReference>